<sequence>MVAVIVTRMPAALKAPPSLPAELALPEGARPAAFTQAADWLAVVTDDSRILIFNRDGSFRQELHVSPPTGN</sequence>
<dbReference type="AlphaFoldDB" id="A0A285D5R7"/>
<protein>
    <submittedName>
        <fullName evidence="1">Uncharacterized protein</fullName>
    </submittedName>
</protein>
<reference evidence="2" key="1">
    <citation type="submission" date="2017-08" db="EMBL/GenBank/DDBJ databases">
        <authorList>
            <person name="Varghese N."/>
            <person name="Submissions S."/>
        </authorList>
    </citation>
    <scope>NUCLEOTIDE SEQUENCE [LARGE SCALE GENOMIC DNA]</scope>
    <source>
        <strain evidence="2">JA234</strain>
    </source>
</reference>
<organism evidence="1 2">
    <name type="scientific">Cereibacter ovatus</name>
    <dbReference type="NCBI Taxonomy" id="439529"/>
    <lineage>
        <taxon>Bacteria</taxon>
        <taxon>Pseudomonadati</taxon>
        <taxon>Pseudomonadota</taxon>
        <taxon>Alphaproteobacteria</taxon>
        <taxon>Rhodobacterales</taxon>
        <taxon>Paracoccaceae</taxon>
        <taxon>Cereibacter</taxon>
    </lineage>
</organism>
<keyword evidence="2" id="KW-1185">Reference proteome</keyword>
<name>A0A285D5R7_9RHOB</name>
<dbReference type="InterPro" id="IPR045519">
    <property type="entry name" value="DUF6476"/>
</dbReference>
<accession>A0A285D5R7</accession>
<dbReference type="Pfam" id="PF20082">
    <property type="entry name" value="DUF6476"/>
    <property type="match status" value="1"/>
</dbReference>
<gene>
    <name evidence="1" type="ORF">SAMN05878503_12421</name>
</gene>
<evidence type="ECO:0000313" key="2">
    <source>
        <dbReference type="Proteomes" id="UP000219467"/>
    </source>
</evidence>
<evidence type="ECO:0000313" key="1">
    <source>
        <dbReference type="EMBL" id="SNX74618.1"/>
    </source>
</evidence>
<proteinExistence type="predicted"/>
<dbReference type="EMBL" id="OAOQ01000024">
    <property type="protein sequence ID" value="SNX74618.1"/>
    <property type="molecule type" value="Genomic_DNA"/>
</dbReference>
<dbReference type="Proteomes" id="UP000219467">
    <property type="component" value="Unassembled WGS sequence"/>
</dbReference>